<dbReference type="InterPro" id="IPR013108">
    <property type="entry name" value="Amidohydro_3"/>
</dbReference>
<dbReference type="Pfam" id="PF07969">
    <property type="entry name" value="Amidohydro_3"/>
    <property type="match status" value="2"/>
</dbReference>
<dbReference type="CDD" id="cd01297">
    <property type="entry name" value="D-aminoacylase"/>
    <property type="match status" value="1"/>
</dbReference>
<dbReference type="PANTHER" id="PTHR11647">
    <property type="entry name" value="HYDRANTOINASE/DIHYDROPYRIMIDINASE FAMILY MEMBER"/>
    <property type="match status" value="1"/>
</dbReference>
<dbReference type="Gene3D" id="3.20.20.140">
    <property type="entry name" value="Metal-dependent hydrolases"/>
    <property type="match status" value="1"/>
</dbReference>
<dbReference type="Gene3D" id="2.30.40.10">
    <property type="entry name" value="Urease, subunit C, domain 1"/>
    <property type="match status" value="1"/>
</dbReference>
<dbReference type="PANTHER" id="PTHR11647:SF1">
    <property type="entry name" value="COLLAPSIN RESPONSE MEDIATOR PROTEIN"/>
    <property type="match status" value="1"/>
</dbReference>
<keyword evidence="3" id="KW-1185">Reference proteome</keyword>
<dbReference type="GO" id="GO:0016811">
    <property type="term" value="F:hydrolase activity, acting on carbon-nitrogen (but not peptide) bonds, in linear amides"/>
    <property type="evidence" value="ECO:0007669"/>
    <property type="project" value="InterPro"/>
</dbReference>
<feature type="domain" description="Amidohydrolase 3" evidence="1">
    <location>
        <begin position="64"/>
        <end position="280"/>
    </location>
</feature>
<dbReference type="SUPFAM" id="SSF51556">
    <property type="entry name" value="Metallo-dependent hydrolases"/>
    <property type="match status" value="1"/>
</dbReference>
<dbReference type="InterPro" id="IPR023100">
    <property type="entry name" value="D-aminoacylase_insert_dom_sf"/>
</dbReference>
<evidence type="ECO:0000313" key="3">
    <source>
        <dbReference type="Proteomes" id="UP000199564"/>
    </source>
</evidence>
<accession>A0A1I5B674</accession>
<organism evidence="2 3">
    <name type="scientific">Algoriphagus ornithinivorans</name>
    <dbReference type="NCBI Taxonomy" id="226506"/>
    <lineage>
        <taxon>Bacteria</taxon>
        <taxon>Pseudomonadati</taxon>
        <taxon>Bacteroidota</taxon>
        <taxon>Cytophagia</taxon>
        <taxon>Cytophagales</taxon>
        <taxon>Cyclobacteriaceae</taxon>
        <taxon>Algoriphagus</taxon>
    </lineage>
</organism>
<gene>
    <name evidence="2" type="ORF">SAMN04488519_101402</name>
</gene>
<protein>
    <submittedName>
        <fullName evidence="2">N-acyl-D-amino-acid deacylase</fullName>
    </submittedName>
</protein>
<dbReference type="InterPro" id="IPR032466">
    <property type="entry name" value="Metal_Hydrolase"/>
</dbReference>
<sequence>MKNCLILLFFLSLISCKSDKYDLIIINGTILDGTGSDSFQADIGILDERIVEIGNLKNAEAKTIIDASGMVVSPGFIDMHTHLEPIMEMPDAKSLIMQGVTLALGGPDGGGPWPFGSYLDSLERLGTGPNLAYLIGHNTIRREVMGNVDQAPTLSQMDSMKNYVEMAMKEGAFGISTGLKYLPGTFAKVDEIISLSKVASSYQGIYTSHLREEGLGLIDAVQEAILISKEAEIPVVLTHHKAIGVKMWGASVKTLSLVDSARKEGLDIMMDQYPYAASHTGISVLIPSWALEGSEFSNRVQDPILKDSIKSGIIFNILNDRGGNDLRRIQFSRVSWRKELEGKTLHDWAILEGMEPTVENGAELVIQAQLNGGTGTIYHAMDDADVERIMKHPMTMIGSDGRLSQPGDGHPHPRAYGTFPRILGYYVREKNILDLPTAIHKMTGLSAQRLGIQDRGIIKKGNFADLTIFDPEKIIDRSTFTDPHQYPTGVQFVLVNGRLIVDQGEFQDIRPGKILRKNRMD</sequence>
<reference evidence="3" key="1">
    <citation type="submission" date="2016-10" db="EMBL/GenBank/DDBJ databases">
        <authorList>
            <person name="Varghese N."/>
            <person name="Submissions S."/>
        </authorList>
    </citation>
    <scope>NUCLEOTIDE SEQUENCE [LARGE SCALE GENOMIC DNA]</scope>
    <source>
        <strain evidence="3">DSM 15282</strain>
    </source>
</reference>
<proteinExistence type="predicted"/>
<evidence type="ECO:0000313" key="2">
    <source>
        <dbReference type="EMBL" id="SFN70228.1"/>
    </source>
</evidence>
<name>A0A1I5B674_9BACT</name>
<dbReference type="RefSeq" id="WP_091649549.1">
    <property type="nucleotide sequence ID" value="NZ_FOVW01000001.1"/>
</dbReference>
<dbReference type="EMBL" id="FOVW01000001">
    <property type="protein sequence ID" value="SFN70228.1"/>
    <property type="molecule type" value="Genomic_DNA"/>
</dbReference>
<evidence type="ECO:0000259" key="1">
    <source>
        <dbReference type="Pfam" id="PF07969"/>
    </source>
</evidence>
<dbReference type="STRING" id="226506.SAMN04488519_101402"/>
<feature type="domain" description="Amidohydrolase 3" evidence="1">
    <location>
        <begin position="384"/>
        <end position="500"/>
    </location>
</feature>
<dbReference type="Proteomes" id="UP000199564">
    <property type="component" value="Unassembled WGS sequence"/>
</dbReference>
<dbReference type="SUPFAM" id="SSF51338">
    <property type="entry name" value="Composite domain of metallo-dependent hydrolases"/>
    <property type="match status" value="1"/>
</dbReference>
<dbReference type="InterPro" id="IPR011059">
    <property type="entry name" value="Metal-dep_hydrolase_composite"/>
</dbReference>
<dbReference type="AlphaFoldDB" id="A0A1I5B674"/>
<dbReference type="InterPro" id="IPR050378">
    <property type="entry name" value="Metallo-dep_Hydrolases_sf"/>
</dbReference>
<dbReference type="GO" id="GO:0016812">
    <property type="term" value="F:hydrolase activity, acting on carbon-nitrogen (but not peptide) bonds, in cyclic amides"/>
    <property type="evidence" value="ECO:0007669"/>
    <property type="project" value="TreeGrafter"/>
</dbReference>
<dbReference type="Gene3D" id="3.30.1490.130">
    <property type="entry name" value="D-aminoacylase. Domain 3"/>
    <property type="match status" value="1"/>
</dbReference>
<dbReference type="GO" id="GO:0005829">
    <property type="term" value="C:cytosol"/>
    <property type="evidence" value="ECO:0007669"/>
    <property type="project" value="TreeGrafter"/>
</dbReference>
<dbReference type="PROSITE" id="PS51257">
    <property type="entry name" value="PROKAR_LIPOPROTEIN"/>
    <property type="match status" value="1"/>
</dbReference>